<sequence>MAALPFYSPAWCCGWRDSWTSAAIALCFDLAQAWRFWCCCGAAGAVVILEVALYALVHGGDGNMKLQKRCCCYNGAFHSELRRGAEIKKMEVETCNFCADKHGMARCCCDCSSESGDYGGGWSWSLKLGFLMGEMKMMTWQCIIGAYVFARIMTRVSIWLA</sequence>
<proteinExistence type="predicted"/>
<keyword evidence="1" id="KW-0472">Membrane</keyword>
<dbReference type="Proteomes" id="UP000501690">
    <property type="component" value="Linkage Group LG10"/>
</dbReference>
<keyword evidence="3" id="KW-1185">Reference proteome</keyword>
<feature type="transmembrane region" description="Helical" evidence="1">
    <location>
        <begin position="34"/>
        <end position="57"/>
    </location>
</feature>
<keyword evidence="1" id="KW-1133">Transmembrane helix</keyword>
<evidence type="ECO:0000313" key="3">
    <source>
        <dbReference type="Proteomes" id="UP000501690"/>
    </source>
</evidence>
<organism evidence="2 3">
    <name type="scientific">Vigna unguiculata</name>
    <name type="common">Cowpea</name>
    <dbReference type="NCBI Taxonomy" id="3917"/>
    <lineage>
        <taxon>Eukaryota</taxon>
        <taxon>Viridiplantae</taxon>
        <taxon>Streptophyta</taxon>
        <taxon>Embryophyta</taxon>
        <taxon>Tracheophyta</taxon>
        <taxon>Spermatophyta</taxon>
        <taxon>Magnoliopsida</taxon>
        <taxon>eudicotyledons</taxon>
        <taxon>Gunneridae</taxon>
        <taxon>Pentapetalae</taxon>
        <taxon>rosids</taxon>
        <taxon>fabids</taxon>
        <taxon>Fabales</taxon>
        <taxon>Fabaceae</taxon>
        <taxon>Papilionoideae</taxon>
        <taxon>50 kb inversion clade</taxon>
        <taxon>NPAAA clade</taxon>
        <taxon>indigoferoid/millettioid clade</taxon>
        <taxon>Phaseoleae</taxon>
        <taxon>Vigna</taxon>
    </lineage>
</organism>
<evidence type="ECO:0000256" key="1">
    <source>
        <dbReference type="SAM" id="Phobius"/>
    </source>
</evidence>
<reference evidence="2 3" key="1">
    <citation type="submission" date="2019-04" db="EMBL/GenBank/DDBJ databases">
        <title>An improved genome assembly and genetic linkage map for asparagus bean, Vigna unguiculata ssp. sesquipedialis.</title>
        <authorList>
            <person name="Xia Q."/>
            <person name="Zhang R."/>
            <person name="Dong Y."/>
        </authorList>
    </citation>
    <scope>NUCLEOTIDE SEQUENCE [LARGE SCALE GENOMIC DNA]</scope>
    <source>
        <tissue evidence="2">Leaf</tissue>
    </source>
</reference>
<gene>
    <name evidence="2" type="ORF">DEO72_LG10g1603</name>
</gene>
<feature type="transmembrane region" description="Helical" evidence="1">
    <location>
        <begin position="137"/>
        <end position="160"/>
    </location>
</feature>
<keyword evidence="1" id="KW-0812">Transmembrane</keyword>
<name>A0A4D6N956_VIGUN</name>
<protein>
    <submittedName>
        <fullName evidence="2">Uncharacterized protein</fullName>
    </submittedName>
</protein>
<evidence type="ECO:0000313" key="2">
    <source>
        <dbReference type="EMBL" id="QCE10373.1"/>
    </source>
</evidence>
<dbReference type="EMBL" id="CP039354">
    <property type="protein sequence ID" value="QCE10373.1"/>
    <property type="molecule type" value="Genomic_DNA"/>
</dbReference>
<accession>A0A4D6N956</accession>
<dbReference type="AlphaFoldDB" id="A0A4D6N956"/>